<accession>A0A8H3H195</accession>
<feature type="region of interest" description="Disordered" evidence="1">
    <location>
        <begin position="81"/>
        <end position="103"/>
    </location>
</feature>
<sequence>MYPYGPFQTFNPAPQPGPTHIYYNRGPRFMCRGPRRLFWFGLGGLATYGFIKARERKQQMIMNQGDDAQYAGHSHTGWSWGGWGDHGHETKGAQQRMEELQRKADEEFREFTDKANLFP</sequence>
<dbReference type="EMBL" id="CAJMWW010000622">
    <property type="protein sequence ID" value="CAE6475320.1"/>
    <property type="molecule type" value="Genomic_DNA"/>
</dbReference>
<evidence type="ECO:0000313" key="3">
    <source>
        <dbReference type="Proteomes" id="UP000663841"/>
    </source>
</evidence>
<organism evidence="2 3">
    <name type="scientific">Rhizoctonia solani</name>
    <dbReference type="NCBI Taxonomy" id="456999"/>
    <lineage>
        <taxon>Eukaryota</taxon>
        <taxon>Fungi</taxon>
        <taxon>Dikarya</taxon>
        <taxon>Basidiomycota</taxon>
        <taxon>Agaricomycotina</taxon>
        <taxon>Agaricomycetes</taxon>
        <taxon>Cantharellales</taxon>
        <taxon>Ceratobasidiaceae</taxon>
        <taxon>Rhizoctonia</taxon>
    </lineage>
</organism>
<evidence type="ECO:0000256" key="1">
    <source>
        <dbReference type="SAM" id="MobiDB-lite"/>
    </source>
</evidence>
<evidence type="ECO:0000313" key="2">
    <source>
        <dbReference type="EMBL" id="CAE6475320.1"/>
    </source>
</evidence>
<name>A0A8H3H195_9AGAM</name>
<dbReference type="OrthoDB" id="10263824at2759"/>
<protein>
    <submittedName>
        <fullName evidence="2">Uncharacterized protein</fullName>
    </submittedName>
</protein>
<feature type="compositionally biased region" description="Basic and acidic residues" evidence="1">
    <location>
        <begin position="85"/>
        <end position="103"/>
    </location>
</feature>
<proteinExistence type="predicted"/>
<reference evidence="2" key="1">
    <citation type="submission" date="2021-01" db="EMBL/GenBank/DDBJ databases">
        <authorList>
            <person name="Kaushik A."/>
        </authorList>
    </citation>
    <scope>NUCLEOTIDE SEQUENCE</scope>
    <source>
        <strain evidence="2">AG3-T5</strain>
    </source>
</reference>
<gene>
    <name evidence="2" type="ORF">RDB_LOCUS188810</name>
</gene>
<comment type="caution">
    <text evidence="2">The sequence shown here is derived from an EMBL/GenBank/DDBJ whole genome shotgun (WGS) entry which is preliminary data.</text>
</comment>
<dbReference type="Proteomes" id="UP000663841">
    <property type="component" value="Unassembled WGS sequence"/>
</dbReference>
<dbReference type="AlphaFoldDB" id="A0A8H3H195"/>